<dbReference type="RefSeq" id="WP_087697894.1">
    <property type="nucleotide sequence ID" value="NZ_NHOO01000008.1"/>
</dbReference>
<evidence type="ECO:0000256" key="10">
    <source>
        <dbReference type="ARBA" id="ARBA00023004"/>
    </source>
</evidence>
<dbReference type="GO" id="GO:0020037">
    <property type="term" value="F:heme binding"/>
    <property type="evidence" value="ECO:0007669"/>
    <property type="project" value="InterPro"/>
</dbReference>
<dbReference type="EMBL" id="NHOO01000008">
    <property type="protein sequence ID" value="OVE48003.1"/>
    <property type="molecule type" value="Genomic_DNA"/>
</dbReference>
<accession>A0A202B8V8</accession>
<dbReference type="GO" id="GO:0009055">
    <property type="term" value="F:electron transfer activity"/>
    <property type="evidence" value="ECO:0007669"/>
    <property type="project" value="InterPro"/>
</dbReference>
<dbReference type="InterPro" id="IPR036909">
    <property type="entry name" value="Cyt_c-like_dom_sf"/>
</dbReference>
<dbReference type="SUPFAM" id="SSF46626">
    <property type="entry name" value="Cytochrome c"/>
    <property type="match status" value="2"/>
</dbReference>
<dbReference type="AlphaFoldDB" id="A0A202B8V8"/>
<evidence type="ECO:0000256" key="3">
    <source>
        <dbReference type="ARBA" id="ARBA00022448"/>
    </source>
</evidence>
<comment type="caution">
    <text evidence="15">The sequence shown here is derived from an EMBL/GenBank/DDBJ whole genome shotgun (WGS) entry which is preliminary data.</text>
</comment>
<evidence type="ECO:0000256" key="12">
    <source>
        <dbReference type="ARBA" id="ARBA00073576"/>
    </source>
</evidence>
<sequence length="876" mass="93671">MHRLAPPLLSVLLLAGCGDAIGVSGPPSSAPLTGRFIDSAVSGLDYETPTRAGKTTAAGEFLYQAGETVAFRIGKLEIGAAAGAQVLTPLSLAGARDAGDPAALKIARLLLTLDQDDNPANGIQIDPADAARFRQPQKLADIDDAQALLDRLGIGRSLVSAEYAQAHLQLSLAALDPKRPARFQARGAADGHPLASGETAGCVDDGQTGLSWEVKAETGLRSRLHSYYASASRETEQPAQCEPGQEDCLAVTYVDAVNQQQLCGHDDWRLPSERELKTLLDWSQRDPQRNLPAIDRHAFPDAEPAFYWTATSRQARGSLAVAFDDTHRTLPHVSLSLGMPARIRLVRGPSLPDTPNPEDLPQTIPPYIPVDRGGELAKPGADAACVDDGEHPDAFLNVVLWQARPRDIQAGQLSAALGEANAQAWCGQRDWSLPSAADGGRWLQLRLAGDAAFRAAFPAAAATTAIWVRDQAGTARILRADGQYADAGAAALLAISKRPARPPMPDSDDAPPDAATLAGWRQQYLRYRPGQAAQPDWPAPTLDADARNGFRDLGLLPAMPFPADNPYTPAKAALGEKLFFDARLSRNNRIACASCHDPAHGWADPREVSSGHVGQLGGRNAPTVINSGYFARLFWDGRAASLEQQALGPIANPLEMHQPLAAAVAKIAAAPEYPPLFAAAFGDAAVDSGRLAQALATFERTLISRDSAFDRFLKGDAQALSDQALWGLQLFRTKARCLNCHNGPELSDQRFHNLGLHFIGRDREDRGRGAVTGRAEDMGAFRTPGLRELLYTGGYMHNGDMPLFTDDGSGVLEFYNNGGNEVAAAGLDKYTQPKPSPLLKPLGLSEAEKQALQAFLRALSGPPRLKPASPDELSRR</sequence>
<dbReference type="GO" id="GO:0046872">
    <property type="term" value="F:metal ion binding"/>
    <property type="evidence" value="ECO:0007669"/>
    <property type="project" value="UniProtKB-KW"/>
</dbReference>
<comment type="pathway">
    <text evidence="2">One-carbon metabolism; methylamine degradation.</text>
</comment>
<keyword evidence="10 13" id="KW-0408">Iron</keyword>
<evidence type="ECO:0000256" key="11">
    <source>
        <dbReference type="ARBA" id="ARBA00058991"/>
    </source>
</evidence>
<evidence type="ECO:0000313" key="16">
    <source>
        <dbReference type="Proteomes" id="UP000196342"/>
    </source>
</evidence>
<evidence type="ECO:0000256" key="4">
    <source>
        <dbReference type="ARBA" id="ARBA00022617"/>
    </source>
</evidence>
<dbReference type="Gene3D" id="1.10.760.10">
    <property type="entry name" value="Cytochrome c-like domain"/>
    <property type="match status" value="2"/>
</dbReference>
<keyword evidence="8" id="KW-0249">Electron transport</keyword>
<keyword evidence="6" id="KW-0732">Signal</keyword>
<keyword evidence="9" id="KW-0560">Oxidoreductase</keyword>
<evidence type="ECO:0000256" key="8">
    <source>
        <dbReference type="ARBA" id="ARBA00022982"/>
    </source>
</evidence>
<dbReference type="Pfam" id="PF03150">
    <property type="entry name" value="CCP_MauG"/>
    <property type="match status" value="1"/>
</dbReference>
<evidence type="ECO:0000256" key="13">
    <source>
        <dbReference type="PROSITE-ProRule" id="PRU00433"/>
    </source>
</evidence>
<dbReference type="FunFam" id="1.10.760.10:FF:000019">
    <property type="entry name" value="Di-heme cytochrome C peroxidase"/>
    <property type="match status" value="1"/>
</dbReference>
<keyword evidence="16" id="KW-1185">Reference proteome</keyword>
<reference evidence="15 16" key="1">
    <citation type="submission" date="2017-05" db="EMBL/GenBank/DDBJ databases">
        <title>Chromobacterium violaceum GHPS1 isolated from Hydrocarbon polluted soil in French Guiana display an awesome secondary metabolite arsenal and a battery of drug and heavy-metal-resistance and detoxification of xenobiotics proteins.</title>
        <authorList>
            <person name="Belbahri L."/>
        </authorList>
    </citation>
    <scope>NUCLEOTIDE SEQUENCE [LARGE SCALE GENOMIC DNA]</scope>
    <source>
        <strain evidence="15 16">GHPS1</strain>
    </source>
</reference>
<evidence type="ECO:0000256" key="2">
    <source>
        <dbReference type="ARBA" id="ARBA00004856"/>
    </source>
</evidence>
<name>A0A202B8V8_CHRVL</name>
<dbReference type="PROSITE" id="PS51007">
    <property type="entry name" value="CYTC"/>
    <property type="match status" value="2"/>
</dbReference>
<dbReference type="InterPro" id="IPR011460">
    <property type="entry name" value="Lcl_C"/>
</dbReference>
<keyword evidence="3" id="KW-0813">Transport</keyword>
<evidence type="ECO:0000256" key="9">
    <source>
        <dbReference type="ARBA" id="ARBA00023002"/>
    </source>
</evidence>
<organism evidence="15 16">
    <name type="scientific">Chromobacterium violaceum</name>
    <dbReference type="NCBI Taxonomy" id="536"/>
    <lineage>
        <taxon>Bacteria</taxon>
        <taxon>Pseudomonadati</taxon>
        <taxon>Pseudomonadota</taxon>
        <taxon>Betaproteobacteria</taxon>
        <taxon>Neisseriales</taxon>
        <taxon>Chromobacteriaceae</taxon>
        <taxon>Chromobacterium</taxon>
    </lineage>
</organism>
<dbReference type="PANTHER" id="PTHR30600">
    <property type="entry name" value="CYTOCHROME C PEROXIDASE-RELATED"/>
    <property type="match status" value="1"/>
</dbReference>
<evidence type="ECO:0000256" key="7">
    <source>
        <dbReference type="ARBA" id="ARBA00022764"/>
    </source>
</evidence>
<gene>
    <name evidence="15" type="ORF">CBW21_11085</name>
</gene>
<dbReference type="PANTHER" id="PTHR30600:SF10">
    <property type="entry name" value="BLL6722 PROTEIN"/>
    <property type="match status" value="1"/>
</dbReference>
<evidence type="ECO:0000256" key="5">
    <source>
        <dbReference type="ARBA" id="ARBA00022723"/>
    </source>
</evidence>
<comment type="subcellular location">
    <subcellularLocation>
        <location evidence="1">Periplasm</location>
    </subcellularLocation>
</comment>
<keyword evidence="4 13" id="KW-0349">Heme</keyword>
<comment type="function">
    <text evidence="11">Involved in methylamine metabolism. Essential for the maturation of the beta subunit of MADH, presumably via a step in the biosynthesis of tryptophan tryptophylquinone (TTQ), the cofactor of MADH.</text>
</comment>
<dbReference type="GO" id="GO:0042597">
    <property type="term" value="C:periplasmic space"/>
    <property type="evidence" value="ECO:0007669"/>
    <property type="project" value="UniProtKB-SubCell"/>
</dbReference>
<keyword evidence="7" id="KW-0574">Periplasm</keyword>
<protein>
    <recommendedName>
        <fullName evidence="12">Methylamine utilization protein MauG</fullName>
    </recommendedName>
</protein>
<dbReference type="PROSITE" id="PS51257">
    <property type="entry name" value="PROKAR_LIPOPROTEIN"/>
    <property type="match status" value="1"/>
</dbReference>
<dbReference type="Pfam" id="PF07603">
    <property type="entry name" value="Lcl_C"/>
    <property type="match status" value="1"/>
</dbReference>
<evidence type="ECO:0000256" key="1">
    <source>
        <dbReference type="ARBA" id="ARBA00004418"/>
    </source>
</evidence>
<dbReference type="InterPro" id="IPR004852">
    <property type="entry name" value="Di-haem_cyt_c_peroxidsae"/>
</dbReference>
<dbReference type="Proteomes" id="UP000196342">
    <property type="component" value="Unassembled WGS sequence"/>
</dbReference>
<dbReference type="InterPro" id="IPR009056">
    <property type="entry name" value="Cyt_c-like_dom"/>
</dbReference>
<evidence type="ECO:0000256" key="6">
    <source>
        <dbReference type="ARBA" id="ARBA00022729"/>
    </source>
</evidence>
<dbReference type="GO" id="GO:0004130">
    <property type="term" value="F:cytochrome-c peroxidase activity"/>
    <property type="evidence" value="ECO:0007669"/>
    <property type="project" value="TreeGrafter"/>
</dbReference>
<keyword evidence="5 13" id="KW-0479">Metal-binding</keyword>
<evidence type="ECO:0000259" key="14">
    <source>
        <dbReference type="PROSITE" id="PS51007"/>
    </source>
</evidence>
<feature type="domain" description="Cytochrome c" evidence="14">
    <location>
        <begin position="722"/>
        <end position="860"/>
    </location>
</feature>
<dbReference type="InterPro" id="IPR051395">
    <property type="entry name" value="Cytochrome_c_Peroxidase/MauG"/>
</dbReference>
<proteinExistence type="predicted"/>
<feature type="domain" description="Cytochrome c" evidence="14">
    <location>
        <begin position="570"/>
        <end position="671"/>
    </location>
</feature>
<evidence type="ECO:0000313" key="15">
    <source>
        <dbReference type="EMBL" id="OVE48003.1"/>
    </source>
</evidence>